<dbReference type="AlphaFoldDB" id="A0A6M3LFP7"/>
<proteinExistence type="predicted"/>
<organism evidence="1">
    <name type="scientific">viral metagenome</name>
    <dbReference type="NCBI Taxonomy" id="1070528"/>
    <lineage>
        <taxon>unclassified sequences</taxon>
        <taxon>metagenomes</taxon>
        <taxon>organismal metagenomes</taxon>
    </lineage>
</organism>
<name>A0A6M3LFP7_9ZZZZ</name>
<reference evidence="1" key="1">
    <citation type="submission" date="2020-03" db="EMBL/GenBank/DDBJ databases">
        <title>The deep terrestrial virosphere.</title>
        <authorList>
            <person name="Holmfeldt K."/>
            <person name="Nilsson E."/>
            <person name="Simone D."/>
            <person name="Lopez-Fernandez M."/>
            <person name="Wu X."/>
            <person name="de Brujin I."/>
            <person name="Lundin D."/>
            <person name="Andersson A."/>
            <person name="Bertilsson S."/>
            <person name="Dopson M."/>
        </authorList>
    </citation>
    <scope>NUCLEOTIDE SEQUENCE</scope>
    <source>
        <strain evidence="1">MM415B03236</strain>
    </source>
</reference>
<accession>A0A6M3LFP7</accession>
<evidence type="ECO:0000313" key="1">
    <source>
        <dbReference type="EMBL" id="QJA91885.1"/>
    </source>
</evidence>
<gene>
    <name evidence="1" type="ORF">MM415B03236_0011</name>
</gene>
<dbReference type="EMBL" id="MT143021">
    <property type="protein sequence ID" value="QJA91885.1"/>
    <property type="molecule type" value="Genomic_DNA"/>
</dbReference>
<protein>
    <submittedName>
        <fullName evidence="1">Uncharacterized protein</fullName>
    </submittedName>
</protein>
<sequence length="72" mass="8328">MEIYKLPDNEYKKAVGQLRLQLGALLKPLRLYGQDIAVDGIIPEIIKLAEDFSLRCRGVDKPISIEYVRRKR</sequence>